<reference evidence="2 3" key="1">
    <citation type="submission" date="2021-04" db="EMBL/GenBank/DDBJ databases">
        <title>Complete genome sequence of a novel Streptococcus species.</title>
        <authorList>
            <person name="Teng J.L.L."/>
        </authorList>
    </citation>
    <scope>NUCLEOTIDE SEQUENCE [LARGE SCALE GENOMIC DNA]</scope>
    <source>
        <strain evidence="2 3">HKU75</strain>
    </source>
</reference>
<accession>A0ABX7YKA1</accession>
<evidence type="ECO:0000313" key="2">
    <source>
        <dbReference type="EMBL" id="QUE54135.1"/>
    </source>
</evidence>
<organism evidence="2 3">
    <name type="scientific">Streptococcus oriscaviae</name>
    <dbReference type="NCBI Taxonomy" id="2781599"/>
    <lineage>
        <taxon>Bacteria</taxon>
        <taxon>Bacillati</taxon>
        <taxon>Bacillota</taxon>
        <taxon>Bacilli</taxon>
        <taxon>Lactobacillales</taxon>
        <taxon>Streptococcaceae</taxon>
        <taxon>Streptococcus</taxon>
    </lineage>
</organism>
<feature type="domain" description="DUF1858" evidence="1">
    <location>
        <begin position="4"/>
        <end position="61"/>
    </location>
</feature>
<keyword evidence="3" id="KW-1185">Reference proteome</keyword>
<evidence type="ECO:0000313" key="3">
    <source>
        <dbReference type="Proteomes" id="UP000677616"/>
    </source>
</evidence>
<dbReference type="EMBL" id="CP073084">
    <property type="protein sequence ID" value="QUE54135.1"/>
    <property type="molecule type" value="Genomic_DNA"/>
</dbReference>
<dbReference type="SUPFAM" id="SSF140683">
    <property type="entry name" value="SP0561-like"/>
    <property type="match status" value="1"/>
</dbReference>
<sequence length="79" mass="8889">MNTIDLNLPVAQVVEAHPEILELLIELGFKPLANPLMRQTLGRKVSIRQGAKLQGFDLQRICQTLEYNGYQVIGGNDER</sequence>
<dbReference type="InterPro" id="IPR015077">
    <property type="entry name" value="DUF1858"/>
</dbReference>
<dbReference type="Proteomes" id="UP000677616">
    <property type="component" value="Chromosome"/>
</dbReference>
<gene>
    <name evidence="2" type="ORF">INT76_09965</name>
</gene>
<evidence type="ECO:0000259" key="1">
    <source>
        <dbReference type="Pfam" id="PF08984"/>
    </source>
</evidence>
<proteinExistence type="predicted"/>
<name>A0ABX7YKA1_9STRE</name>
<dbReference type="Gene3D" id="1.10.3910.10">
    <property type="entry name" value="SP0561-like"/>
    <property type="match status" value="1"/>
</dbReference>
<protein>
    <submittedName>
        <fullName evidence="2">DUF1858 domain-containing protein</fullName>
    </submittedName>
</protein>
<dbReference type="RefSeq" id="WP_212570399.1">
    <property type="nucleotide sequence ID" value="NZ_CP073084.1"/>
</dbReference>
<dbReference type="Pfam" id="PF08984">
    <property type="entry name" value="DUF1858"/>
    <property type="match status" value="1"/>
</dbReference>
<dbReference type="InterPro" id="IPR038062">
    <property type="entry name" value="ScdA-like_N_sf"/>
</dbReference>